<dbReference type="EMBL" id="BFAA01018309">
    <property type="protein sequence ID" value="GCB78225.1"/>
    <property type="molecule type" value="Genomic_DNA"/>
</dbReference>
<dbReference type="Gene3D" id="3.80.10.10">
    <property type="entry name" value="Ribonuclease Inhibitor"/>
    <property type="match status" value="1"/>
</dbReference>
<organism evidence="4 5">
    <name type="scientific">Scyliorhinus torazame</name>
    <name type="common">Cloudy catshark</name>
    <name type="synonym">Catulus torazame</name>
    <dbReference type="NCBI Taxonomy" id="75743"/>
    <lineage>
        <taxon>Eukaryota</taxon>
        <taxon>Metazoa</taxon>
        <taxon>Chordata</taxon>
        <taxon>Craniata</taxon>
        <taxon>Vertebrata</taxon>
        <taxon>Chondrichthyes</taxon>
        <taxon>Elasmobranchii</taxon>
        <taxon>Galeomorphii</taxon>
        <taxon>Galeoidea</taxon>
        <taxon>Carcharhiniformes</taxon>
        <taxon>Scyliorhinidae</taxon>
        <taxon>Scyliorhinus</taxon>
    </lineage>
</organism>
<name>A0A401PYL5_SCYTO</name>
<dbReference type="Pfam" id="PF13516">
    <property type="entry name" value="LRR_6"/>
    <property type="match status" value="1"/>
</dbReference>
<dbReference type="Proteomes" id="UP000288216">
    <property type="component" value="Unassembled WGS sequence"/>
</dbReference>
<dbReference type="InterPro" id="IPR032675">
    <property type="entry name" value="LRR_dom_sf"/>
</dbReference>
<dbReference type="AlphaFoldDB" id="A0A401PYL5"/>
<dbReference type="SUPFAM" id="SSF52047">
    <property type="entry name" value="RNI-like"/>
    <property type="match status" value="1"/>
</dbReference>
<reference evidence="4 5" key="1">
    <citation type="journal article" date="2018" name="Nat. Ecol. Evol.">
        <title>Shark genomes provide insights into elasmobranch evolution and the origin of vertebrates.</title>
        <authorList>
            <person name="Hara Y"/>
            <person name="Yamaguchi K"/>
            <person name="Onimaru K"/>
            <person name="Kadota M"/>
            <person name="Koyanagi M"/>
            <person name="Keeley SD"/>
            <person name="Tatsumi K"/>
            <person name="Tanaka K"/>
            <person name="Motone F"/>
            <person name="Kageyama Y"/>
            <person name="Nozu R"/>
            <person name="Adachi N"/>
            <person name="Nishimura O"/>
            <person name="Nakagawa R"/>
            <person name="Tanegashima C"/>
            <person name="Kiyatake I"/>
            <person name="Matsumoto R"/>
            <person name="Murakumo K"/>
            <person name="Nishida K"/>
            <person name="Terakita A"/>
            <person name="Kuratani S"/>
            <person name="Sato K"/>
            <person name="Hyodo S Kuraku.S."/>
        </authorList>
    </citation>
    <scope>NUCLEOTIDE SEQUENCE [LARGE SCALE GENOMIC DNA]</scope>
</reference>
<dbReference type="STRING" id="75743.A0A401PYL5"/>
<feature type="non-terminal residue" evidence="4">
    <location>
        <position position="1"/>
    </location>
</feature>
<evidence type="ECO:0000256" key="2">
    <source>
        <dbReference type="ARBA" id="ARBA00022490"/>
    </source>
</evidence>
<evidence type="ECO:0000313" key="4">
    <source>
        <dbReference type="EMBL" id="GCB78225.1"/>
    </source>
</evidence>
<accession>A0A401PYL5</accession>
<proteinExistence type="predicted"/>
<evidence type="ECO:0000256" key="1">
    <source>
        <dbReference type="ARBA" id="ARBA00004496"/>
    </source>
</evidence>
<evidence type="ECO:0008006" key="6">
    <source>
        <dbReference type="Google" id="ProtNLM"/>
    </source>
</evidence>
<dbReference type="InterPro" id="IPR050637">
    <property type="entry name" value="NLRP_innate_immun_reg"/>
</dbReference>
<dbReference type="PANTHER" id="PTHR45690:SF19">
    <property type="entry name" value="NACHT, LRR AND PYD DOMAINS-CONTAINING PROTEIN 3"/>
    <property type="match status" value="1"/>
</dbReference>
<sequence>LYDNALTESCVKDLTCALSKLLDLNLSVNNLGDSGVGQLSAALRNPDCKIQRLHLSKVGLKGSCAQDLVFAFSRNQSVTYLNLDTNSFRDQSVPALCNLIQTSKSLKRIVLMWNQFSPDGKNQLKSLQESRPGLSVAV</sequence>
<evidence type="ECO:0000256" key="3">
    <source>
        <dbReference type="ARBA" id="ARBA00022737"/>
    </source>
</evidence>
<dbReference type="OMA" id="PECKIQC"/>
<comment type="caution">
    <text evidence="4">The sequence shown here is derived from an EMBL/GenBank/DDBJ whole genome shotgun (WGS) entry which is preliminary data.</text>
</comment>
<dbReference type="OrthoDB" id="120976at2759"/>
<keyword evidence="5" id="KW-1185">Reference proteome</keyword>
<dbReference type="InterPro" id="IPR001611">
    <property type="entry name" value="Leu-rich_rpt"/>
</dbReference>
<dbReference type="PANTHER" id="PTHR45690">
    <property type="entry name" value="NACHT, LRR AND PYD DOMAINS-CONTAINING PROTEIN 12"/>
    <property type="match status" value="1"/>
</dbReference>
<gene>
    <name evidence="4" type="ORF">scyTo_0021178</name>
</gene>
<comment type="subcellular location">
    <subcellularLocation>
        <location evidence="1">Cytoplasm</location>
    </subcellularLocation>
</comment>
<keyword evidence="2" id="KW-0963">Cytoplasm</keyword>
<dbReference type="SMART" id="SM00368">
    <property type="entry name" value="LRR_RI"/>
    <property type="match status" value="2"/>
</dbReference>
<dbReference type="GO" id="GO:0005737">
    <property type="term" value="C:cytoplasm"/>
    <property type="evidence" value="ECO:0007669"/>
    <property type="project" value="UniProtKB-SubCell"/>
</dbReference>
<protein>
    <recommendedName>
        <fullName evidence="6">NACHT LRR and PYD domain-containing protein</fullName>
    </recommendedName>
</protein>
<evidence type="ECO:0000313" key="5">
    <source>
        <dbReference type="Proteomes" id="UP000288216"/>
    </source>
</evidence>
<keyword evidence="3" id="KW-0677">Repeat</keyword>